<evidence type="ECO:0000313" key="3">
    <source>
        <dbReference type="Proteomes" id="UP000002791"/>
    </source>
</evidence>
<keyword evidence="3" id="KW-1185">Reference proteome</keyword>
<dbReference type="EMBL" id="CM001440">
    <property type="protein sequence ID" value="EHR63783.1"/>
    <property type="molecule type" value="Genomic_DNA"/>
</dbReference>
<dbReference type="AlphaFoldDB" id="H5XP70"/>
<gene>
    <name evidence="2" type="ORF">SaccyDRAFT_4988</name>
</gene>
<reference evidence="2 3" key="1">
    <citation type="submission" date="2011-11" db="EMBL/GenBank/DDBJ databases">
        <title>The Noncontiguous Finished sequence of Saccharomonospora cyanea NA-134.</title>
        <authorList>
            <consortium name="US DOE Joint Genome Institute"/>
            <person name="Lucas S."/>
            <person name="Han J."/>
            <person name="Lapidus A."/>
            <person name="Cheng J.-F."/>
            <person name="Goodwin L."/>
            <person name="Pitluck S."/>
            <person name="Peters L."/>
            <person name="Ovchinnikova G."/>
            <person name="Lu M."/>
            <person name="Detter J.C."/>
            <person name="Han C."/>
            <person name="Tapia R."/>
            <person name="Land M."/>
            <person name="Hauser L."/>
            <person name="Kyrpides N."/>
            <person name="Ivanova N."/>
            <person name="Pagani I."/>
            <person name="Brambilla E.-M."/>
            <person name="Klenk H.-P."/>
            <person name="Woyke T."/>
        </authorList>
    </citation>
    <scope>NUCLEOTIDE SEQUENCE [LARGE SCALE GENOMIC DNA]</scope>
    <source>
        <strain evidence="2 3">NA-134</strain>
    </source>
</reference>
<dbReference type="Proteomes" id="UP000002791">
    <property type="component" value="Chromosome"/>
</dbReference>
<dbReference type="HOGENOM" id="CLU_1902276_0_0_11"/>
<name>H5XP70_9PSEU</name>
<sequence>MTSPAELPTKTPGTPGTPETVEATEAAEAAEVEDTLGRLVERGYKFVHPRDAEGEIITIVGVRVHGTVVDVVRLDAEDEVTAMRMPAEESDILAPSTLLWRRDGGMREVVDALLDLPEAPEPQVRPHGAAARGCWVRGNRGQAKWLRATA</sequence>
<dbReference type="RefSeq" id="WP_005460326.1">
    <property type="nucleotide sequence ID" value="NZ_CM001440.1"/>
</dbReference>
<evidence type="ECO:0000256" key="1">
    <source>
        <dbReference type="SAM" id="MobiDB-lite"/>
    </source>
</evidence>
<dbReference type="eggNOG" id="ENOG5034774">
    <property type="taxonomic scope" value="Bacteria"/>
</dbReference>
<dbReference type="STRING" id="882082.SaccyDRAFT_4988"/>
<evidence type="ECO:0000313" key="2">
    <source>
        <dbReference type="EMBL" id="EHR63783.1"/>
    </source>
</evidence>
<dbReference type="OrthoDB" id="3690349at2"/>
<proteinExistence type="predicted"/>
<feature type="region of interest" description="Disordered" evidence="1">
    <location>
        <begin position="1"/>
        <end position="21"/>
    </location>
</feature>
<protein>
    <submittedName>
        <fullName evidence="2">Uncharacterized protein</fullName>
    </submittedName>
</protein>
<accession>H5XP70</accession>
<feature type="compositionally biased region" description="Low complexity" evidence="1">
    <location>
        <begin position="11"/>
        <end position="21"/>
    </location>
</feature>
<organism evidence="2 3">
    <name type="scientific">Saccharomonospora cyanea NA-134</name>
    <dbReference type="NCBI Taxonomy" id="882082"/>
    <lineage>
        <taxon>Bacteria</taxon>
        <taxon>Bacillati</taxon>
        <taxon>Actinomycetota</taxon>
        <taxon>Actinomycetes</taxon>
        <taxon>Pseudonocardiales</taxon>
        <taxon>Pseudonocardiaceae</taxon>
        <taxon>Saccharomonospora</taxon>
    </lineage>
</organism>